<dbReference type="Pfam" id="PF00596">
    <property type="entry name" value="Aldolase_II"/>
    <property type="match status" value="1"/>
</dbReference>
<keyword evidence="4" id="KW-0862">Zinc</keyword>
<evidence type="ECO:0000259" key="12">
    <source>
        <dbReference type="SMART" id="SM01007"/>
    </source>
</evidence>
<evidence type="ECO:0000256" key="8">
    <source>
        <dbReference type="ARBA" id="ARBA00044772"/>
    </source>
</evidence>
<dbReference type="InterPro" id="IPR050197">
    <property type="entry name" value="Aldolase_class_II_sugar_metab"/>
</dbReference>
<dbReference type="RefSeq" id="WP_245082000.1">
    <property type="nucleotide sequence ID" value="NZ_BSOP01000047.1"/>
</dbReference>
<evidence type="ECO:0000256" key="4">
    <source>
        <dbReference type="ARBA" id="ARBA00022833"/>
    </source>
</evidence>
<dbReference type="NCBIfam" id="NF043034">
    <property type="entry name" value="OxoTetrPhDc"/>
    <property type="match status" value="1"/>
</dbReference>
<evidence type="ECO:0000256" key="7">
    <source>
        <dbReference type="ARBA" id="ARBA00044745"/>
    </source>
</evidence>
<evidence type="ECO:0000256" key="9">
    <source>
        <dbReference type="ARBA" id="ARBA00044803"/>
    </source>
</evidence>
<proteinExistence type="inferred from homology"/>
<accession>A0ABQ5ZR27</accession>
<comment type="similarity">
    <text evidence="2">Belongs to the aldolase class II family. AraD/FucA subfamily.</text>
</comment>
<keyword evidence="3" id="KW-0479">Metal-binding</keyword>
<dbReference type="PANTHER" id="PTHR22789:SF0">
    <property type="entry name" value="3-OXO-TETRONATE 4-PHOSPHATE DECARBOXYLASE-RELATED"/>
    <property type="match status" value="1"/>
</dbReference>
<evidence type="ECO:0000256" key="1">
    <source>
        <dbReference type="ARBA" id="ARBA00001947"/>
    </source>
</evidence>
<comment type="catalytic activity">
    <reaction evidence="10">
        <text>3-dehydro-4-O-phospho-D-erythronate + H(+) = dihydroxyacetone phosphate + CO2</text>
        <dbReference type="Rhea" id="RHEA:52416"/>
        <dbReference type="ChEBI" id="CHEBI:15378"/>
        <dbReference type="ChEBI" id="CHEBI:16526"/>
        <dbReference type="ChEBI" id="CHEBI:57642"/>
        <dbReference type="ChEBI" id="CHEBI:136593"/>
        <dbReference type="EC" id="4.1.1.104"/>
    </reaction>
</comment>
<evidence type="ECO:0000313" key="13">
    <source>
        <dbReference type="EMBL" id="GLR54184.1"/>
    </source>
</evidence>
<reference evidence="14" key="1">
    <citation type="journal article" date="2019" name="Int. J. Syst. Evol. Microbiol.">
        <title>The Global Catalogue of Microorganisms (GCM) 10K type strain sequencing project: providing services to taxonomists for standard genome sequencing and annotation.</title>
        <authorList>
            <consortium name="The Broad Institute Genomics Platform"/>
            <consortium name="The Broad Institute Genome Sequencing Center for Infectious Disease"/>
            <person name="Wu L."/>
            <person name="Ma J."/>
        </authorList>
    </citation>
    <scope>NUCLEOTIDE SEQUENCE [LARGE SCALE GENOMIC DNA]</scope>
    <source>
        <strain evidence="14">NBRC 102122</strain>
    </source>
</reference>
<keyword evidence="5" id="KW-0456">Lyase</keyword>
<dbReference type="NCBIfam" id="NF006000">
    <property type="entry name" value="PRK08130.1"/>
    <property type="match status" value="1"/>
</dbReference>
<comment type="function">
    <text evidence="7">Catalyzes the decarboxylation of 3-oxo-tetronate 4-phosphate to dihydroxyacetone phosphate (DHAP) and CO(2).</text>
</comment>
<dbReference type="InterPro" id="IPR001303">
    <property type="entry name" value="Aldolase_II/adducin_N"/>
</dbReference>
<evidence type="ECO:0000256" key="6">
    <source>
        <dbReference type="ARBA" id="ARBA00023277"/>
    </source>
</evidence>
<dbReference type="EMBL" id="BSOP01000047">
    <property type="protein sequence ID" value="GLR54184.1"/>
    <property type="molecule type" value="Genomic_DNA"/>
</dbReference>
<comment type="caution">
    <text evidence="13">The sequence shown here is derived from an EMBL/GenBank/DDBJ whole genome shotgun (WGS) entry which is preliminary data.</text>
</comment>
<protein>
    <recommendedName>
        <fullName evidence="9">3-oxo-tetronate 4-phosphate decarboxylase</fullName>
        <ecNumber evidence="8">4.1.1.104</ecNumber>
    </recommendedName>
</protein>
<evidence type="ECO:0000256" key="5">
    <source>
        <dbReference type="ARBA" id="ARBA00023239"/>
    </source>
</evidence>
<evidence type="ECO:0000256" key="3">
    <source>
        <dbReference type="ARBA" id="ARBA00022723"/>
    </source>
</evidence>
<evidence type="ECO:0000313" key="14">
    <source>
        <dbReference type="Proteomes" id="UP001156702"/>
    </source>
</evidence>
<dbReference type="InterPro" id="IPR036409">
    <property type="entry name" value="Aldolase_II/adducin_N_sf"/>
</dbReference>
<dbReference type="Gene3D" id="3.40.225.10">
    <property type="entry name" value="Class II aldolase/adducin N-terminal domain"/>
    <property type="match status" value="1"/>
</dbReference>
<name>A0ABQ5ZR27_9HYPH</name>
<comment type="catalytic activity">
    <reaction evidence="11">
        <text>3-dehydro-4-O-phospho-L-erythronate + H(+) = dihydroxyacetone phosphate + CO2</text>
        <dbReference type="Rhea" id="RHEA:52404"/>
        <dbReference type="ChEBI" id="CHEBI:15378"/>
        <dbReference type="ChEBI" id="CHEBI:16526"/>
        <dbReference type="ChEBI" id="CHEBI:57642"/>
        <dbReference type="ChEBI" id="CHEBI:136592"/>
        <dbReference type="EC" id="4.1.1.104"/>
    </reaction>
</comment>
<dbReference type="Proteomes" id="UP001156702">
    <property type="component" value="Unassembled WGS sequence"/>
</dbReference>
<evidence type="ECO:0000256" key="10">
    <source>
        <dbReference type="ARBA" id="ARBA00047520"/>
    </source>
</evidence>
<dbReference type="SMART" id="SM01007">
    <property type="entry name" value="Aldolase_II"/>
    <property type="match status" value="1"/>
</dbReference>
<keyword evidence="6" id="KW-0119">Carbohydrate metabolism</keyword>
<organism evidence="13 14">
    <name type="scientific">Shinella yambaruensis</name>
    <dbReference type="NCBI Taxonomy" id="415996"/>
    <lineage>
        <taxon>Bacteria</taxon>
        <taxon>Pseudomonadati</taxon>
        <taxon>Pseudomonadota</taxon>
        <taxon>Alphaproteobacteria</taxon>
        <taxon>Hyphomicrobiales</taxon>
        <taxon>Rhizobiaceae</taxon>
        <taxon>Shinella</taxon>
    </lineage>
</organism>
<evidence type="ECO:0000256" key="11">
    <source>
        <dbReference type="ARBA" id="ARBA00048603"/>
    </source>
</evidence>
<sequence length="212" mass="22983">MSAENKVREEIVRLSKSLFDRGFSVGSAGNISAAVEDGILMTPTNSCLGFLDPARISKLDRNGNHISGDRPSKEVFLHQAFYETRPQTGAVVHLHSTFATAVSCLSDTDPDDCIPPLTPYVVMRVGKVRLLPYVRPGDERMGEMIRELGGRHAAVLLANHGPVVAGRDIASTVYAAEELEETAKLLVLLRNAPTRLLSPENVAELKAVFGGY</sequence>
<gene>
    <name evidence="13" type="ORF">GCM10007923_54010</name>
</gene>
<dbReference type="SUPFAM" id="SSF53639">
    <property type="entry name" value="AraD/HMP-PK domain-like"/>
    <property type="match status" value="1"/>
</dbReference>
<dbReference type="EC" id="4.1.1.104" evidence="8"/>
<comment type="cofactor">
    <cofactor evidence="1">
        <name>Zn(2+)</name>
        <dbReference type="ChEBI" id="CHEBI:29105"/>
    </cofactor>
</comment>
<dbReference type="PANTHER" id="PTHR22789">
    <property type="entry name" value="FUCULOSE PHOSPHATE ALDOLASE"/>
    <property type="match status" value="1"/>
</dbReference>
<keyword evidence="14" id="KW-1185">Reference proteome</keyword>
<feature type="domain" description="Class II aldolase/adducin N-terminal" evidence="12">
    <location>
        <begin position="9"/>
        <end position="187"/>
    </location>
</feature>
<evidence type="ECO:0000256" key="2">
    <source>
        <dbReference type="ARBA" id="ARBA00010037"/>
    </source>
</evidence>
<dbReference type="InterPro" id="IPR050013">
    <property type="entry name" value="OtnC"/>
</dbReference>